<keyword evidence="2 10" id="KW-0479">Metal-binding</keyword>
<dbReference type="InterPro" id="IPR042211">
    <property type="entry name" value="CRISPR-assoc_Cas1_N"/>
</dbReference>
<evidence type="ECO:0000256" key="9">
    <source>
        <dbReference type="ARBA" id="ARBA00038592"/>
    </source>
</evidence>
<keyword evidence="4 10" id="KW-0378">Hydrolase</keyword>
<dbReference type="EC" id="3.1.-.-" evidence="10"/>
<comment type="cofactor">
    <cofactor evidence="10">
        <name>Mg(2+)</name>
        <dbReference type="ChEBI" id="CHEBI:18420"/>
    </cofactor>
    <cofactor evidence="10">
        <name>Mn(2+)</name>
        <dbReference type="ChEBI" id="CHEBI:29035"/>
    </cofactor>
</comment>
<evidence type="ECO:0000256" key="3">
    <source>
        <dbReference type="ARBA" id="ARBA00022759"/>
    </source>
</evidence>
<evidence type="ECO:0000259" key="12">
    <source>
        <dbReference type="PROSITE" id="PS50878"/>
    </source>
</evidence>
<dbReference type="Pfam" id="PF01867">
    <property type="entry name" value="Cas_Cas1"/>
    <property type="match status" value="1"/>
</dbReference>
<dbReference type="InterPro" id="IPR002729">
    <property type="entry name" value="CRISPR-assoc_Cas1"/>
</dbReference>
<comment type="function">
    <text evidence="10">CRISPR (clustered regularly interspaced short palindromic repeat), is an adaptive immune system that provides protection against mobile genetic elements (viruses, transposable elements and conjugative plasmids). CRISPR clusters contain spacers, sequences complementary to antecedent mobile elements, and target invading nucleic acids. CRISPR clusters are transcribed and processed into CRISPR RNA (crRNA). Acts as a dsDNA endonuclease. Involved in the integration of spacer DNA into the CRISPR cassette.</text>
</comment>
<feature type="region of interest" description="Disordered" evidence="11">
    <location>
        <begin position="412"/>
        <end position="450"/>
    </location>
</feature>
<accession>A0A6M8B8M8</accession>
<evidence type="ECO:0000256" key="11">
    <source>
        <dbReference type="SAM" id="MobiDB-lite"/>
    </source>
</evidence>
<dbReference type="EMBL" id="CP053661">
    <property type="protein sequence ID" value="QKD83384.1"/>
    <property type="molecule type" value="Genomic_DNA"/>
</dbReference>
<sequence length="755" mass="86026">MLDRPTLNWPKLDWQRFLSAENFEQTWLKVRRNRGCAGVDGETVEAFEQDADRKLATLRRQIETGTYQPMPLRSLHIPKKPKLKPGEPPKTEWRGLAVPTVRDRIVQQALLNLLHPILEPQFENSSFAYRPGRSYKSAVQQIDQWRQRGYDWVLDADVVKYFDNIQHGRLFDELQERVHDPAIGHLVERWIGSGVSTASGLILPNKGVPQGAVISPILANVYFDNFDEAIEAAGLKLVRYADDFVILAKSKARIEKAHDLVEELLDTMGLELHPDKTRVTHFNDGFRFLGHTFVRSLIVPDQPKSKRQRQTEEAAIAQKAADPARSPILHYSDPPPQATQMQQALLAAVQTSEQPIPPPLYVVMGYRVRDEKPVQIESKEWTWRNGMSTLYLVRQGTMLRKDHGRFVIEGGRFETEENESITAQSPPSQPPTPKSKTQNPQSKTTAPPPILEIPIKEVGRILVLGNVQISTSALSECLEHQIPVVFMSRAGDYKGHLWSSEFCDLPTEAAQFGRRHDPGFQVKMAQQILHGKLTNSRHLLLRLNRKRKVDGLRAKIHRIDQHIAALPKTVDLDVMRGHEGASARLYFTALGQLITNPGFSLTERNRRPPKDPVNSLLSFGYTLLFNNVLSLILAEGLNPYLGNLHRSDRKEPHLAFDLMEEWRSPIVDSLVMVLINKKILRPTDFTFPNAEGGIYLNPTARRVFLKHFEERISEEIAHPAVQQPVSYRRAIQLQVQQYKRCLQNSQPYLPFIRAT</sequence>
<dbReference type="NCBIfam" id="TIGR00287">
    <property type="entry name" value="cas1"/>
    <property type="match status" value="1"/>
</dbReference>
<keyword evidence="14" id="KW-1185">Reference proteome</keyword>
<keyword evidence="1 10" id="KW-0540">Nuclease</keyword>
<evidence type="ECO:0000256" key="8">
    <source>
        <dbReference type="ARBA" id="ARBA00023211"/>
    </source>
</evidence>
<dbReference type="Gene3D" id="3.100.10.20">
    <property type="entry name" value="CRISPR-associated endonuclease Cas1, N-terminal domain"/>
    <property type="match status" value="1"/>
</dbReference>
<evidence type="ECO:0000256" key="6">
    <source>
        <dbReference type="ARBA" id="ARBA00023118"/>
    </source>
</evidence>
<dbReference type="SUPFAM" id="SSF56672">
    <property type="entry name" value="DNA/RNA polymerases"/>
    <property type="match status" value="1"/>
</dbReference>
<organism evidence="13 14">
    <name type="scientific">Thermoleptolyngbya sichuanensis A183</name>
    <dbReference type="NCBI Taxonomy" id="2737172"/>
    <lineage>
        <taxon>Bacteria</taxon>
        <taxon>Bacillati</taxon>
        <taxon>Cyanobacteriota</taxon>
        <taxon>Cyanophyceae</taxon>
        <taxon>Oculatellales</taxon>
        <taxon>Oculatellaceae</taxon>
        <taxon>Thermoleptolyngbya</taxon>
        <taxon>Thermoleptolyngbya sichuanensis</taxon>
    </lineage>
</organism>
<dbReference type="PANTHER" id="PTHR34353">
    <property type="entry name" value="CRISPR-ASSOCIATED ENDONUCLEASE CAS1 1"/>
    <property type="match status" value="1"/>
</dbReference>
<dbReference type="InterPro" id="IPR000477">
    <property type="entry name" value="RT_dom"/>
</dbReference>
<dbReference type="Proteomes" id="UP000505210">
    <property type="component" value="Chromosome"/>
</dbReference>
<dbReference type="AlphaFoldDB" id="A0A6M8B8M8"/>
<evidence type="ECO:0000256" key="10">
    <source>
        <dbReference type="HAMAP-Rule" id="MF_01470"/>
    </source>
</evidence>
<feature type="binding site" evidence="10">
    <location>
        <position position="579"/>
    </location>
    <ligand>
        <name>Mn(2+)</name>
        <dbReference type="ChEBI" id="CHEBI:29035"/>
    </ligand>
</feature>
<feature type="binding site" evidence="10">
    <location>
        <position position="660"/>
    </location>
    <ligand>
        <name>Mn(2+)</name>
        <dbReference type="ChEBI" id="CHEBI:29035"/>
    </ligand>
</feature>
<gene>
    <name evidence="10 13" type="primary">cas1</name>
    <name evidence="13" type="ORF">HPC62_15330</name>
</gene>
<keyword evidence="8 10" id="KW-0464">Manganese</keyword>
<dbReference type="CDD" id="cd01651">
    <property type="entry name" value="RT_G2_intron"/>
    <property type="match status" value="1"/>
</dbReference>
<dbReference type="InterPro" id="IPR050646">
    <property type="entry name" value="Cas1"/>
</dbReference>
<dbReference type="Pfam" id="PF00078">
    <property type="entry name" value="RVT_1"/>
    <property type="match status" value="1"/>
</dbReference>
<reference evidence="13 14" key="1">
    <citation type="submission" date="2020-05" db="EMBL/GenBank/DDBJ databases">
        <title>Complete genome sequence of of a novel Thermoleptolyngbya strain isolated from hot springs of Ganzi, Sichuan China.</title>
        <authorList>
            <person name="Tang J."/>
            <person name="Daroch M."/>
            <person name="Li L."/>
            <person name="Waleron K."/>
            <person name="Waleron M."/>
            <person name="Waleron M."/>
        </authorList>
    </citation>
    <scope>NUCLEOTIDE SEQUENCE [LARGE SCALE GENOMIC DNA]</scope>
    <source>
        <strain evidence="13 14">PKUAC-SCTA183</strain>
    </source>
</reference>
<evidence type="ECO:0000256" key="1">
    <source>
        <dbReference type="ARBA" id="ARBA00022722"/>
    </source>
</evidence>
<evidence type="ECO:0000256" key="2">
    <source>
        <dbReference type="ARBA" id="ARBA00022723"/>
    </source>
</evidence>
<dbReference type="GO" id="GO:0003677">
    <property type="term" value="F:DNA binding"/>
    <property type="evidence" value="ECO:0007669"/>
    <property type="project" value="UniProtKB-KW"/>
</dbReference>
<dbReference type="InterPro" id="IPR043128">
    <property type="entry name" value="Rev_trsase/Diguanyl_cyclase"/>
</dbReference>
<feature type="region of interest" description="Disordered" evidence="11">
    <location>
        <begin position="71"/>
        <end position="90"/>
    </location>
</feature>
<dbReference type="CDD" id="cd09634">
    <property type="entry name" value="Cas1_I-II-III"/>
    <property type="match status" value="1"/>
</dbReference>
<dbReference type="PROSITE" id="PS50878">
    <property type="entry name" value="RT_POL"/>
    <property type="match status" value="1"/>
</dbReference>
<feature type="region of interest" description="Disordered" evidence="11">
    <location>
        <begin position="301"/>
        <end position="336"/>
    </location>
</feature>
<comment type="subunit">
    <text evidence="9 10">Homodimer, forms a heterotetramer with a Cas2 homodimer.</text>
</comment>
<evidence type="ECO:0000256" key="4">
    <source>
        <dbReference type="ARBA" id="ARBA00022801"/>
    </source>
</evidence>
<dbReference type="KEGG" id="theu:HPC62_15330"/>
<dbReference type="GO" id="GO:0004519">
    <property type="term" value="F:endonuclease activity"/>
    <property type="evidence" value="ECO:0007669"/>
    <property type="project" value="UniProtKB-UniRule"/>
</dbReference>
<keyword evidence="5 10" id="KW-0460">Magnesium</keyword>
<dbReference type="PANTHER" id="PTHR34353:SF2">
    <property type="entry name" value="CRISPR-ASSOCIATED ENDONUCLEASE CAS1 1"/>
    <property type="match status" value="1"/>
</dbReference>
<dbReference type="InterPro" id="IPR043502">
    <property type="entry name" value="DNA/RNA_pol_sf"/>
</dbReference>
<name>A0A6M8B8M8_9CYAN</name>
<dbReference type="RefSeq" id="WP_172357056.1">
    <property type="nucleotide sequence ID" value="NZ_CP053661.1"/>
</dbReference>
<dbReference type="GO" id="GO:0043571">
    <property type="term" value="P:maintenance of CRISPR repeat elements"/>
    <property type="evidence" value="ECO:0007669"/>
    <property type="project" value="UniProtKB-UniRule"/>
</dbReference>
<feature type="domain" description="Reverse transcriptase" evidence="12">
    <location>
        <begin position="58"/>
        <end position="293"/>
    </location>
</feature>
<comment type="similarity">
    <text evidence="10">Belongs to the CRISPR-associated endonuclease Cas1 family.</text>
</comment>
<dbReference type="GO" id="GO:0046872">
    <property type="term" value="F:metal ion binding"/>
    <property type="evidence" value="ECO:0007669"/>
    <property type="project" value="UniProtKB-UniRule"/>
</dbReference>
<dbReference type="GO" id="GO:0051607">
    <property type="term" value="P:defense response to virus"/>
    <property type="evidence" value="ECO:0007669"/>
    <property type="project" value="UniProtKB-UniRule"/>
</dbReference>
<keyword evidence="7 10" id="KW-0238">DNA-binding</keyword>
<evidence type="ECO:0000256" key="5">
    <source>
        <dbReference type="ARBA" id="ARBA00022842"/>
    </source>
</evidence>
<evidence type="ECO:0000313" key="14">
    <source>
        <dbReference type="Proteomes" id="UP000505210"/>
    </source>
</evidence>
<evidence type="ECO:0000256" key="7">
    <source>
        <dbReference type="ARBA" id="ARBA00023125"/>
    </source>
</evidence>
<dbReference type="Gene3D" id="1.20.120.920">
    <property type="entry name" value="CRISPR-associated endonuclease Cas1, C-terminal domain"/>
    <property type="match status" value="1"/>
</dbReference>
<dbReference type="Gene3D" id="3.30.70.270">
    <property type="match status" value="1"/>
</dbReference>
<keyword evidence="3 10" id="KW-0255">Endonuclease</keyword>
<keyword evidence="6 10" id="KW-0051">Antiviral defense</keyword>
<dbReference type="InterPro" id="IPR042206">
    <property type="entry name" value="CRISPR-assoc_Cas1_C"/>
</dbReference>
<feature type="binding site" evidence="10">
    <location>
        <position position="645"/>
    </location>
    <ligand>
        <name>Mn(2+)</name>
        <dbReference type="ChEBI" id="CHEBI:29035"/>
    </ligand>
</feature>
<dbReference type="HAMAP" id="MF_01470">
    <property type="entry name" value="Cas1"/>
    <property type="match status" value="1"/>
</dbReference>
<proteinExistence type="inferred from homology"/>
<protein>
    <recommendedName>
        <fullName evidence="10">CRISPR-associated endonuclease Cas1</fullName>
        <ecNumber evidence="10">3.1.-.-</ecNumber>
    </recommendedName>
</protein>
<dbReference type="GO" id="GO:0016787">
    <property type="term" value="F:hydrolase activity"/>
    <property type="evidence" value="ECO:0007669"/>
    <property type="project" value="UniProtKB-KW"/>
</dbReference>
<evidence type="ECO:0000313" key="13">
    <source>
        <dbReference type="EMBL" id="QKD83384.1"/>
    </source>
</evidence>